<keyword evidence="3" id="KW-0479">Metal-binding</keyword>
<dbReference type="PANTHER" id="PTHR30096:SF0">
    <property type="entry name" value="4,5-DOPA DIOXYGENASE EXTRADIOL-LIKE PROTEIN"/>
    <property type="match status" value="1"/>
</dbReference>
<dbReference type="AlphaFoldDB" id="M2MDE9"/>
<keyword evidence="5" id="KW-0560">Oxidoreductase</keyword>
<dbReference type="Pfam" id="PF02900">
    <property type="entry name" value="LigB"/>
    <property type="match status" value="1"/>
</dbReference>
<dbReference type="EMBL" id="KB445558">
    <property type="protein sequence ID" value="EMC94541.1"/>
    <property type="molecule type" value="Genomic_DNA"/>
</dbReference>
<feature type="signal peptide" evidence="6">
    <location>
        <begin position="1"/>
        <end position="18"/>
    </location>
</feature>
<dbReference type="HOGENOM" id="CLU_046582_1_0_1"/>
<dbReference type="OMA" id="EWGFDHG"/>
<evidence type="ECO:0000256" key="5">
    <source>
        <dbReference type="ARBA" id="ARBA00023002"/>
    </source>
</evidence>
<dbReference type="InterPro" id="IPR004183">
    <property type="entry name" value="Xdiol_dOase_suB"/>
</dbReference>
<evidence type="ECO:0000313" key="9">
    <source>
        <dbReference type="Proteomes" id="UP000011761"/>
    </source>
</evidence>
<feature type="non-terminal residue" evidence="8">
    <location>
        <position position="1"/>
    </location>
</feature>
<dbReference type="PANTHER" id="PTHR30096">
    <property type="entry name" value="4,5-DOPA DIOXYGENASE EXTRADIOL-LIKE PROTEIN"/>
    <property type="match status" value="1"/>
</dbReference>
<dbReference type="eggNOG" id="ENOG502QS66">
    <property type="taxonomic scope" value="Eukaryota"/>
</dbReference>
<keyword evidence="6" id="KW-0732">Signal</keyword>
<name>M2MDE9_BAUPA</name>
<evidence type="ECO:0000256" key="6">
    <source>
        <dbReference type="SAM" id="SignalP"/>
    </source>
</evidence>
<dbReference type="GeneID" id="19112794"/>
<dbReference type="SUPFAM" id="SSF53213">
    <property type="entry name" value="LigB-like"/>
    <property type="match status" value="1"/>
</dbReference>
<dbReference type="CDD" id="cd07363">
    <property type="entry name" value="45_DOPA_Dioxygenase"/>
    <property type="match status" value="1"/>
</dbReference>
<evidence type="ECO:0000256" key="4">
    <source>
        <dbReference type="ARBA" id="ARBA00022833"/>
    </source>
</evidence>
<dbReference type="GO" id="GO:0008270">
    <property type="term" value="F:zinc ion binding"/>
    <property type="evidence" value="ECO:0007669"/>
    <property type="project" value="InterPro"/>
</dbReference>
<keyword evidence="4" id="KW-0862">Zinc</keyword>
<evidence type="ECO:0000256" key="1">
    <source>
        <dbReference type="ARBA" id="ARBA00001947"/>
    </source>
</evidence>
<gene>
    <name evidence="8" type="ORF">BAUCODRAFT_35767</name>
</gene>
<dbReference type="OrthoDB" id="7396853at2759"/>
<reference evidence="8 9" key="1">
    <citation type="journal article" date="2012" name="PLoS Pathog.">
        <title>Diverse lifestyles and strategies of plant pathogenesis encoded in the genomes of eighteen Dothideomycetes fungi.</title>
        <authorList>
            <person name="Ohm R.A."/>
            <person name="Feau N."/>
            <person name="Henrissat B."/>
            <person name="Schoch C.L."/>
            <person name="Horwitz B.A."/>
            <person name="Barry K.W."/>
            <person name="Condon B.J."/>
            <person name="Copeland A.C."/>
            <person name="Dhillon B."/>
            <person name="Glaser F."/>
            <person name="Hesse C.N."/>
            <person name="Kosti I."/>
            <person name="LaButti K."/>
            <person name="Lindquist E.A."/>
            <person name="Lucas S."/>
            <person name="Salamov A.A."/>
            <person name="Bradshaw R.E."/>
            <person name="Ciuffetti L."/>
            <person name="Hamelin R.C."/>
            <person name="Kema G.H.J."/>
            <person name="Lawrence C."/>
            <person name="Scott J.A."/>
            <person name="Spatafora J.W."/>
            <person name="Turgeon B.G."/>
            <person name="de Wit P.J.G.M."/>
            <person name="Zhong S."/>
            <person name="Goodwin S.B."/>
            <person name="Grigoriev I.V."/>
        </authorList>
    </citation>
    <scope>NUCLEOTIDE SEQUENCE [LARGE SCALE GENOMIC DNA]</scope>
    <source>
        <strain evidence="8 9">UAMH 10762</strain>
    </source>
</reference>
<dbReference type="InterPro" id="IPR014436">
    <property type="entry name" value="Extradiol_dOase_DODA"/>
</dbReference>
<protein>
    <recommendedName>
        <fullName evidence="7">Extradiol ring-cleavage dioxygenase class III enzyme subunit B domain-containing protein</fullName>
    </recommendedName>
</protein>
<proteinExistence type="inferred from homology"/>
<evidence type="ECO:0000256" key="3">
    <source>
        <dbReference type="ARBA" id="ARBA00022723"/>
    </source>
</evidence>
<evidence type="ECO:0000256" key="2">
    <source>
        <dbReference type="ARBA" id="ARBA00007581"/>
    </source>
</evidence>
<dbReference type="KEGG" id="bcom:BAUCODRAFT_35767"/>
<feature type="domain" description="Extradiol ring-cleavage dioxygenase class III enzyme subunit B" evidence="7">
    <location>
        <begin position="105"/>
        <end position="354"/>
    </location>
</feature>
<comment type="cofactor">
    <cofactor evidence="1">
        <name>Zn(2+)</name>
        <dbReference type="ChEBI" id="CHEBI:29105"/>
    </cofactor>
</comment>
<accession>M2MDE9</accession>
<sequence>MPNFLNAHTLFFLGVLLAAIPIPLGVWTDHYSLAFPHQYLGIVVCDSVGVNRKDCSFQPFYRRTNDTNIAKPLYERFGLDLDWWKLQDISTASIANSRAMPRTPVYFVSHGGPTIMEETSHPAYAKLQAIGREITQEVKPKAVVVFSAHWQADGPNAVEVNTATDMDLIYDFYGFPAHYYKMQYPHRGSPQLAGKVIETFRKNGVHAEGVSRGLDHGVWAGFMVMFDPKTNPLNVPIVQVSLYDSEDPERHYALGQALSSLRDEGVQIIGSGMAVHNLRDLGRRLGGSTNYAVTFEDGLKAAVETKPEERREAMTELLKRPDARKAHPSFEHLLPVHVVAGAAGGESGKQLWTMAEGGLAWGQYRFGEVVAS</sequence>
<evidence type="ECO:0000259" key="7">
    <source>
        <dbReference type="Pfam" id="PF02900"/>
    </source>
</evidence>
<organism evidence="8 9">
    <name type="scientific">Baudoinia panamericana (strain UAMH 10762)</name>
    <name type="common">Angels' share fungus</name>
    <name type="synonym">Baudoinia compniacensis (strain UAMH 10762)</name>
    <dbReference type="NCBI Taxonomy" id="717646"/>
    <lineage>
        <taxon>Eukaryota</taxon>
        <taxon>Fungi</taxon>
        <taxon>Dikarya</taxon>
        <taxon>Ascomycota</taxon>
        <taxon>Pezizomycotina</taxon>
        <taxon>Dothideomycetes</taxon>
        <taxon>Dothideomycetidae</taxon>
        <taxon>Mycosphaerellales</taxon>
        <taxon>Teratosphaeriaceae</taxon>
        <taxon>Baudoinia</taxon>
    </lineage>
</organism>
<dbReference type="GO" id="GO:0016702">
    <property type="term" value="F:oxidoreductase activity, acting on single donors with incorporation of molecular oxygen, incorporation of two atoms of oxygen"/>
    <property type="evidence" value="ECO:0007669"/>
    <property type="project" value="UniProtKB-ARBA"/>
</dbReference>
<dbReference type="Proteomes" id="UP000011761">
    <property type="component" value="Unassembled WGS sequence"/>
</dbReference>
<dbReference type="RefSeq" id="XP_007678038.1">
    <property type="nucleotide sequence ID" value="XM_007679848.1"/>
</dbReference>
<dbReference type="GO" id="GO:0008198">
    <property type="term" value="F:ferrous iron binding"/>
    <property type="evidence" value="ECO:0007669"/>
    <property type="project" value="InterPro"/>
</dbReference>
<evidence type="ECO:0000313" key="8">
    <source>
        <dbReference type="EMBL" id="EMC94541.1"/>
    </source>
</evidence>
<comment type="similarity">
    <text evidence="2">Belongs to the DODA-type extradiol aromatic ring-opening dioxygenase family.</text>
</comment>
<dbReference type="Gene3D" id="3.40.830.10">
    <property type="entry name" value="LigB-like"/>
    <property type="match status" value="1"/>
</dbReference>
<feature type="chain" id="PRO_5004021968" description="Extradiol ring-cleavage dioxygenase class III enzyme subunit B domain-containing protein" evidence="6">
    <location>
        <begin position="19"/>
        <end position="372"/>
    </location>
</feature>
<keyword evidence="9" id="KW-1185">Reference proteome</keyword>